<name>A0A5C2S198_9APHY</name>
<evidence type="ECO:0000256" key="1">
    <source>
        <dbReference type="SAM" id="MobiDB-lite"/>
    </source>
</evidence>
<evidence type="ECO:0000313" key="5">
    <source>
        <dbReference type="Proteomes" id="UP000313359"/>
    </source>
</evidence>
<feature type="transmembrane region" description="Helical" evidence="2">
    <location>
        <begin position="60"/>
        <end position="79"/>
    </location>
</feature>
<gene>
    <name evidence="4" type="ORF">L227DRAFT_565494</name>
</gene>
<accession>A0A5C2S198</accession>
<keyword evidence="2" id="KW-0472">Membrane</keyword>
<protein>
    <recommendedName>
        <fullName evidence="3">DUF6533 domain-containing protein</fullName>
    </recommendedName>
</protein>
<dbReference type="EMBL" id="ML122282">
    <property type="protein sequence ID" value="RPD57182.1"/>
    <property type="molecule type" value="Genomic_DNA"/>
</dbReference>
<organism evidence="4 5">
    <name type="scientific">Lentinus tigrinus ALCF2SS1-6</name>
    <dbReference type="NCBI Taxonomy" id="1328759"/>
    <lineage>
        <taxon>Eukaryota</taxon>
        <taxon>Fungi</taxon>
        <taxon>Dikarya</taxon>
        <taxon>Basidiomycota</taxon>
        <taxon>Agaricomycotina</taxon>
        <taxon>Agaricomycetes</taxon>
        <taxon>Polyporales</taxon>
        <taxon>Polyporaceae</taxon>
        <taxon>Lentinus</taxon>
    </lineage>
</organism>
<dbReference type="InterPro" id="IPR045340">
    <property type="entry name" value="DUF6533"/>
</dbReference>
<dbReference type="OrthoDB" id="2797003at2759"/>
<dbReference type="AlphaFoldDB" id="A0A5C2S198"/>
<evidence type="ECO:0000256" key="2">
    <source>
        <dbReference type="SAM" id="Phobius"/>
    </source>
</evidence>
<keyword evidence="5" id="KW-1185">Reference proteome</keyword>
<sequence length="335" mass="36576">MSSMDDAATLIAEYSDLRLSNYVGIVASVVFLYECIITIGGEVELFWFAKWTGATVLYLLNRYIVGFYSLYILATSFVAISQASCDASIKFVRVISVMQYLPWAAFSALRALALSQSWPLATLIFLLSCLPVGVNMAQFHFNLGGVVIPVYDCVGTYDMPPWLMPTLPRNPESFARLTVISRSCLIVADIMVITITWRRLHGPNIGRSKLTFAHVLRRDGIIYFICIAVLNALHLALTELSTLDEPLENSSLVTDFTEPLTGILVGRFLLHLQAANRKALDLQSSIHSEAHGASLVFARAVGSLGSSLGVEDSEDSEFTGSTGDSLIEGSTDGSK</sequence>
<proteinExistence type="predicted"/>
<dbReference type="Pfam" id="PF20151">
    <property type="entry name" value="DUF6533"/>
    <property type="match status" value="1"/>
</dbReference>
<feature type="region of interest" description="Disordered" evidence="1">
    <location>
        <begin position="308"/>
        <end position="335"/>
    </location>
</feature>
<evidence type="ECO:0000313" key="4">
    <source>
        <dbReference type="EMBL" id="RPD57182.1"/>
    </source>
</evidence>
<feature type="transmembrane region" description="Helical" evidence="2">
    <location>
        <begin position="179"/>
        <end position="200"/>
    </location>
</feature>
<feature type="transmembrane region" description="Helical" evidence="2">
    <location>
        <begin position="141"/>
        <end position="159"/>
    </location>
</feature>
<reference evidence="4" key="1">
    <citation type="journal article" date="2018" name="Genome Biol. Evol.">
        <title>Genomics and development of Lentinus tigrinus, a white-rot wood-decaying mushroom with dimorphic fruiting bodies.</title>
        <authorList>
            <person name="Wu B."/>
            <person name="Xu Z."/>
            <person name="Knudson A."/>
            <person name="Carlson A."/>
            <person name="Chen N."/>
            <person name="Kovaka S."/>
            <person name="LaButti K."/>
            <person name="Lipzen A."/>
            <person name="Pennachio C."/>
            <person name="Riley R."/>
            <person name="Schakwitz W."/>
            <person name="Umezawa K."/>
            <person name="Ohm R.A."/>
            <person name="Grigoriev I.V."/>
            <person name="Nagy L.G."/>
            <person name="Gibbons J."/>
            <person name="Hibbett D."/>
        </authorList>
    </citation>
    <scope>NUCLEOTIDE SEQUENCE [LARGE SCALE GENOMIC DNA]</scope>
    <source>
        <strain evidence="4">ALCF2SS1-6</strain>
    </source>
</reference>
<dbReference type="Proteomes" id="UP000313359">
    <property type="component" value="Unassembled WGS sequence"/>
</dbReference>
<feature type="transmembrane region" description="Helical" evidence="2">
    <location>
        <begin position="220"/>
        <end position="237"/>
    </location>
</feature>
<feature type="transmembrane region" description="Helical" evidence="2">
    <location>
        <begin position="21"/>
        <end position="40"/>
    </location>
</feature>
<feature type="transmembrane region" description="Helical" evidence="2">
    <location>
        <begin position="118"/>
        <end position="134"/>
    </location>
</feature>
<evidence type="ECO:0000259" key="3">
    <source>
        <dbReference type="Pfam" id="PF20151"/>
    </source>
</evidence>
<keyword evidence="2" id="KW-1133">Transmembrane helix</keyword>
<keyword evidence="2" id="KW-0812">Transmembrane</keyword>
<feature type="transmembrane region" description="Helical" evidence="2">
    <location>
        <begin position="91"/>
        <end position="112"/>
    </location>
</feature>
<feature type="domain" description="DUF6533" evidence="3">
    <location>
        <begin position="22"/>
        <end position="64"/>
    </location>
</feature>